<protein>
    <submittedName>
        <fullName evidence="1">Uncharacterized protein</fullName>
    </submittedName>
</protein>
<accession>A0A4C1XNH3</accession>
<organism evidence="1 2">
    <name type="scientific">Eumeta variegata</name>
    <name type="common">Bagworm moth</name>
    <name type="synonym">Eumeta japonica</name>
    <dbReference type="NCBI Taxonomy" id="151549"/>
    <lineage>
        <taxon>Eukaryota</taxon>
        <taxon>Metazoa</taxon>
        <taxon>Ecdysozoa</taxon>
        <taxon>Arthropoda</taxon>
        <taxon>Hexapoda</taxon>
        <taxon>Insecta</taxon>
        <taxon>Pterygota</taxon>
        <taxon>Neoptera</taxon>
        <taxon>Endopterygota</taxon>
        <taxon>Lepidoptera</taxon>
        <taxon>Glossata</taxon>
        <taxon>Ditrysia</taxon>
        <taxon>Tineoidea</taxon>
        <taxon>Psychidae</taxon>
        <taxon>Oiketicinae</taxon>
        <taxon>Eumeta</taxon>
    </lineage>
</organism>
<evidence type="ECO:0000313" key="1">
    <source>
        <dbReference type="EMBL" id="GBP63807.1"/>
    </source>
</evidence>
<keyword evidence="2" id="KW-1185">Reference proteome</keyword>
<sequence length="80" mass="9264">MAALFEDSFEKNYGTSVEIASYTLERRIISRTPLRCQNATTRRGIRRPSNEEKRRRGYLNYDARMQLALRPTLAAGARNN</sequence>
<dbReference type="EMBL" id="BGZK01000880">
    <property type="protein sequence ID" value="GBP63807.1"/>
    <property type="molecule type" value="Genomic_DNA"/>
</dbReference>
<evidence type="ECO:0000313" key="2">
    <source>
        <dbReference type="Proteomes" id="UP000299102"/>
    </source>
</evidence>
<dbReference type="AlphaFoldDB" id="A0A4C1XNH3"/>
<name>A0A4C1XNH3_EUMVA</name>
<dbReference type="Proteomes" id="UP000299102">
    <property type="component" value="Unassembled WGS sequence"/>
</dbReference>
<proteinExistence type="predicted"/>
<comment type="caution">
    <text evidence="1">The sequence shown here is derived from an EMBL/GenBank/DDBJ whole genome shotgun (WGS) entry which is preliminary data.</text>
</comment>
<reference evidence="1 2" key="1">
    <citation type="journal article" date="2019" name="Commun. Biol.">
        <title>The bagworm genome reveals a unique fibroin gene that provides high tensile strength.</title>
        <authorList>
            <person name="Kono N."/>
            <person name="Nakamura H."/>
            <person name="Ohtoshi R."/>
            <person name="Tomita M."/>
            <person name="Numata K."/>
            <person name="Arakawa K."/>
        </authorList>
    </citation>
    <scope>NUCLEOTIDE SEQUENCE [LARGE SCALE GENOMIC DNA]</scope>
</reference>
<gene>
    <name evidence="1" type="ORF">EVAR_44908_1</name>
</gene>